<comment type="pathway">
    <text evidence="2">Glycolipid biosynthesis; glycosylphosphatidylinositol-anchor biosynthesis.</text>
</comment>
<proteinExistence type="inferred from homology"/>
<keyword evidence="8 9" id="KW-0472">Membrane</keyword>
<dbReference type="HOGENOM" id="CLU_030193_0_0_1"/>
<feature type="chain" id="PRO_5003442642" description="GPI transamidase component GAB1" evidence="10">
    <location>
        <begin position="29"/>
        <end position="423"/>
    </location>
</feature>
<dbReference type="Proteomes" id="UP000000709">
    <property type="component" value="Unassembled WGS sequence"/>
</dbReference>
<feature type="transmembrane region" description="Helical" evidence="9">
    <location>
        <begin position="304"/>
        <end position="320"/>
    </location>
</feature>
<feature type="transmembrane region" description="Helical" evidence="9">
    <location>
        <begin position="377"/>
        <end position="399"/>
    </location>
</feature>
<evidence type="ECO:0000256" key="6">
    <source>
        <dbReference type="ARBA" id="ARBA00022824"/>
    </source>
</evidence>
<feature type="signal peptide" evidence="10">
    <location>
        <begin position="1"/>
        <end position="28"/>
    </location>
</feature>
<dbReference type="Pfam" id="PF06728">
    <property type="entry name" value="PIG-U"/>
    <property type="match status" value="1"/>
</dbReference>
<dbReference type="PANTHER" id="PTHR13121">
    <property type="entry name" value="GPI TRANSAMIDASE COMPONENT PIG-U"/>
    <property type="match status" value="1"/>
</dbReference>
<organism evidence="12">
    <name type="scientific">Spathaspora passalidarum (strain NRRL Y-27907 / 11-Y1)</name>
    <dbReference type="NCBI Taxonomy" id="619300"/>
    <lineage>
        <taxon>Eukaryota</taxon>
        <taxon>Fungi</taxon>
        <taxon>Dikarya</taxon>
        <taxon>Ascomycota</taxon>
        <taxon>Saccharomycotina</taxon>
        <taxon>Pichiomycetes</taxon>
        <taxon>Debaryomycetaceae</taxon>
        <taxon>Spathaspora</taxon>
    </lineage>
</organism>
<feature type="transmembrane region" description="Helical" evidence="9">
    <location>
        <begin position="351"/>
        <end position="371"/>
    </location>
</feature>
<evidence type="ECO:0000256" key="10">
    <source>
        <dbReference type="SAM" id="SignalP"/>
    </source>
</evidence>
<dbReference type="GeneID" id="18873796"/>
<dbReference type="GO" id="GO:0042765">
    <property type="term" value="C:GPI-anchor transamidase complex"/>
    <property type="evidence" value="ECO:0007669"/>
    <property type="project" value="EnsemblFungi"/>
</dbReference>
<dbReference type="AlphaFoldDB" id="G3API9"/>
<dbReference type="RefSeq" id="XP_007375436.1">
    <property type="nucleotide sequence ID" value="XM_007375374.1"/>
</dbReference>
<comment type="subcellular location">
    <subcellularLocation>
        <location evidence="1">Endoplasmic reticulum membrane</location>
        <topology evidence="1">Multi-pass membrane protein</topology>
    </subcellularLocation>
</comment>
<keyword evidence="10" id="KW-0732">Signal</keyword>
<feature type="transmembrane region" description="Helical" evidence="9">
    <location>
        <begin position="85"/>
        <end position="103"/>
    </location>
</feature>
<dbReference type="EMBL" id="GL996502">
    <property type="protein sequence ID" value="EGW32160.1"/>
    <property type="molecule type" value="Genomic_DNA"/>
</dbReference>
<keyword evidence="6" id="KW-0256">Endoplasmic reticulum</keyword>
<evidence type="ECO:0000256" key="5">
    <source>
        <dbReference type="ARBA" id="ARBA00022692"/>
    </source>
</evidence>
<gene>
    <name evidence="11" type="ORF">SPAPADRAFT_61244</name>
</gene>
<protein>
    <recommendedName>
        <fullName evidence="13">GPI transamidase component GAB1</fullName>
    </recommendedName>
</protein>
<dbReference type="InParanoid" id="G3API9"/>
<evidence type="ECO:0000256" key="3">
    <source>
        <dbReference type="ARBA" id="ARBA00010026"/>
    </source>
</evidence>
<evidence type="ECO:0000256" key="9">
    <source>
        <dbReference type="SAM" id="Phobius"/>
    </source>
</evidence>
<dbReference type="eggNOG" id="KOG2552">
    <property type="taxonomic scope" value="Eukaryota"/>
</dbReference>
<evidence type="ECO:0000256" key="7">
    <source>
        <dbReference type="ARBA" id="ARBA00022989"/>
    </source>
</evidence>
<feature type="transmembrane region" description="Helical" evidence="9">
    <location>
        <begin position="208"/>
        <end position="228"/>
    </location>
</feature>
<accession>G3API9</accession>
<feature type="transmembrane region" description="Helical" evidence="9">
    <location>
        <begin position="124"/>
        <end position="154"/>
    </location>
</feature>
<keyword evidence="7 9" id="KW-1133">Transmembrane helix</keyword>
<feature type="transmembrane region" description="Helical" evidence="9">
    <location>
        <begin position="174"/>
        <end position="196"/>
    </location>
</feature>
<evidence type="ECO:0000313" key="11">
    <source>
        <dbReference type="EMBL" id="EGW32160.1"/>
    </source>
</evidence>
<dbReference type="STRING" id="619300.G3API9"/>
<dbReference type="GO" id="GO:0006506">
    <property type="term" value="P:GPI anchor biosynthetic process"/>
    <property type="evidence" value="ECO:0007669"/>
    <property type="project" value="UniProtKB-UniPathway"/>
</dbReference>
<dbReference type="OMA" id="ALWHLWI"/>
<dbReference type="FunCoup" id="G3API9">
    <property type="interactions" value="675"/>
</dbReference>
<sequence length="423" mass="48935">MQKLTQVFVIGGLLRFLIPSLIPSVVQALGSTVELSTPINSYKSLQEAFYYLQQGIDLYDGGVNHHPPLLVIILSVFQSLPFKEVWFNLVYTLCDLFIAWKLIQINRWYNFYSAKRYGKKNERFSDDIIASFYLFNPLIVLTNLAHSTIVFTWVFLMESIYQVIFTGNVPRSMIALGISTYLSFNSVYLLPPIIAFAHAMTPTNIHRVYIEGFAIYFAAVALLIMSSFTCTSSWNFLDQCYLTNILLKKITPNVGLWWYIFTEMFDFFTPFYLGLFNIYTLVYVIPITIRLFQFRSNKKLGDSFLAIVLVYIWLSFTKSYPTIGDLGFGLSILPIFKVTIFPYCRYTYVIGLTMLISLLLFPIFYYCWIVLGTGNSNFFYSISLIWGVVHVLIILDLLWGKLVYDYSLDNKIEDVHKLNLAQI</sequence>
<evidence type="ECO:0008006" key="13">
    <source>
        <dbReference type="Google" id="ProtNLM"/>
    </source>
</evidence>
<dbReference type="PANTHER" id="PTHR13121:SF0">
    <property type="entry name" value="PHOSPHATIDYLINOSITOL GLYCAN ANCHOR BIOSYNTHESIS CLASS U PROTEIN"/>
    <property type="match status" value="1"/>
</dbReference>
<evidence type="ECO:0000313" key="12">
    <source>
        <dbReference type="Proteomes" id="UP000000709"/>
    </source>
</evidence>
<feature type="transmembrane region" description="Helical" evidence="9">
    <location>
        <begin position="271"/>
        <end position="292"/>
    </location>
</feature>
<comment type="similarity">
    <text evidence="3">Belongs to the PIGU family.</text>
</comment>
<dbReference type="KEGG" id="spaa:SPAPADRAFT_61244"/>
<name>G3API9_SPAPN</name>
<dbReference type="UniPathway" id="UPA00196"/>
<evidence type="ECO:0000256" key="2">
    <source>
        <dbReference type="ARBA" id="ARBA00004687"/>
    </source>
</evidence>
<keyword evidence="12" id="KW-1185">Reference proteome</keyword>
<evidence type="ECO:0000256" key="8">
    <source>
        <dbReference type="ARBA" id="ARBA00023136"/>
    </source>
</evidence>
<keyword evidence="4" id="KW-0337">GPI-anchor biosynthesis</keyword>
<keyword evidence="5 9" id="KW-0812">Transmembrane</keyword>
<dbReference type="GO" id="GO:0016255">
    <property type="term" value="P:attachment of GPI anchor to protein"/>
    <property type="evidence" value="ECO:0007669"/>
    <property type="project" value="EnsemblFungi"/>
</dbReference>
<evidence type="ECO:0000256" key="1">
    <source>
        <dbReference type="ARBA" id="ARBA00004477"/>
    </source>
</evidence>
<reference evidence="11 12" key="1">
    <citation type="journal article" date="2011" name="Proc. Natl. Acad. Sci. U.S.A.">
        <title>Comparative genomics of xylose-fermenting fungi for enhanced biofuel production.</title>
        <authorList>
            <person name="Wohlbach D.J."/>
            <person name="Kuo A."/>
            <person name="Sato T.K."/>
            <person name="Potts K.M."/>
            <person name="Salamov A.A."/>
            <person name="LaButti K.M."/>
            <person name="Sun H."/>
            <person name="Clum A."/>
            <person name="Pangilinan J.L."/>
            <person name="Lindquist E.A."/>
            <person name="Lucas S."/>
            <person name="Lapidus A."/>
            <person name="Jin M."/>
            <person name="Gunawan C."/>
            <person name="Balan V."/>
            <person name="Dale B.E."/>
            <person name="Jeffries T.W."/>
            <person name="Zinkel R."/>
            <person name="Barry K.W."/>
            <person name="Grigoriev I.V."/>
            <person name="Gasch A.P."/>
        </authorList>
    </citation>
    <scope>NUCLEOTIDE SEQUENCE [LARGE SCALE GENOMIC DNA]</scope>
    <source>
        <strain evidence="12">NRRL Y-27907 / 11-Y1</strain>
    </source>
</reference>
<dbReference type="OrthoDB" id="549017at2759"/>
<dbReference type="InterPro" id="IPR009600">
    <property type="entry name" value="PIG-U"/>
</dbReference>
<evidence type="ECO:0000256" key="4">
    <source>
        <dbReference type="ARBA" id="ARBA00022502"/>
    </source>
</evidence>